<comment type="subcellular location">
    <subcellularLocation>
        <location evidence="2 18">Mitochondrion inner membrane</location>
        <topology evidence="2 18">Multi-pass membrane protein</topology>
    </subcellularLocation>
</comment>
<gene>
    <name evidence="20" type="primary">ND2</name>
</gene>
<feature type="transmembrane region" description="Helical" evidence="18">
    <location>
        <begin position="269"/>
        <end position="290"/>
    </location>
</feature>
<feature type="transmembrane region" description="Helical" evidence="18">
    <location>
        <begin position="149"/>
        <end position="169"/>
    </location>
</feature>
<dbReference type="EC" id="7.1.1.2" evidence="4 18"/>
<evidence type="ECO:0000256" key="8">
    <source>
        <dbReference type="ARBA" id="ARBA00022692"/>
    </source>
</evidence>
<keyword evidence="8 18" id="KW-0812">Transmembrane</keyword>
<evidence type="ECO:0000259" key="19">
    <source>
        <dbReference type="Pfam" id="PF00361"/>
    </source>
</evidence>
<evidence type="ECO:0000256" key="7">
    <source>
        <dbReference type="ARBA" id="ARBA00022660"/>
    </source>
</evidence>
<dbReference type="PANTHER" id="PTHR46552">
    <property type="entry name" value="NADH-UBIQUINONE OXIDOREDUCTASE CHAIN 2"/>
    <property type="match status" value="1"/>
</dbReference>
<evidence type="ECO:0000256" key="15">
    <source>
        <dbReference type="ARBA" id="ARBA00023128"/>
    </source>
</evidence>
<protein>
    <recommendedName>
        <fullName evidence="5 18">NADH-ubiquinone oxidoreductase chain 2</fullName>
        <ecNumber evidence="4 18">7.1.1.2</ecNumber>
    </recommendedName>
</protein>
<dbReference type="InterPro" id="IPR003917">
    <property type="entry name" value="NADH_UbQ_OxRdtase_chain2"/>
</dbReference>
<dbReference type="RefSeq" id="YP_009728659.1">
    <property type="nucleotide sequence ID" value="NC_045903.1"/>
</dbReference>
<keyword evidence="11 18" id="KW-0249">Electron transport</keyword>
<name>A0A6B9XQA0_9HYME</name>
<comment type="catalytic activity">
    <reaction evidence="17 18">
        <text>a ubiquinone + NADH + 5 H(+)(in) = a ubiquinol + NAD(+) + 4 H(+)(out)</text>
        <dbReference type="Rhea" id="RHEA:29091"/>
        <dbReference type="Rhea" id="RHEA-COMP:9565"/>
        <dbReference type="Rhea" id="RHEA-COMP:9566"/>
        <dbReference type="ChEBI" id="CHEBI:15378"/>
        <dbReference type="ChEBI" id="CHEBI:16389"/>
        <dbReference type="ChEBI" id="CHEBI:17976"/>
        <dbReference type="ChEBI" id="CHEBI:57540"/>
        <dbReference type="ChEBI" id="CHEBI:57945"/>
        <dbReference type="EC" id="7.1.1.2"/>
    </reaction>
</comment>
<sequence length="333" mass="41254">MYYIINIYLKKYNLIVLFLLLISPKFIFFLNSLYSMWFLVELNLLLFIVFLIMNDKYNSNISMKYYLVNSFSSMMFLFFVNYSLFDFNGNFQTIMNLMMFMKLGMFPFHYWFIDMMNNMDWSMCFMLMVWQKYIPLMMIFYFYSIKLIILISLLGGLFSILMIFNQVVLKKLMGYSSINHMSWMLISIIYSFNLWILYYYMYMLLNLMVICLFMKYNLTEISSFHVFMDMNYFKFYLVFLMFSMGGIPPMFGFFMKWFYIIELIELESWMILILIMYSLLFFFFYLRLVFNTMMIYYMTMHLMYFNNFDDKDMMTIVPLMMFTLINFFMYFYI</sequence>
<evidence type="ECO:0000256" key="1">
    <source>
        <dbReference type="ARBA" id="ARBA00003257"/>
    </source>
</evidence>
<proteinExistence type="inferred from homology"/>
<keyword evidence="13 18" id="KW-0520">NAD</keyword>
<dbReference type="AlphaFoldDB" id="A0A6B9XQA0"/>
<keyword evidence="12 18" id="KW-1133">Transmembrane helix</keyword>
<dbReference type="GO" id="GO:0005743">
    <property type="term" value="C:mitochondrial inner membrane"/>
    <property type="evidence" value="ECO:0007669"/>
    <property type="project" value="UniProtKB-SubCell"/>
</dbReference>
<evidence type="ECO:0000256" key="14">
    <source>
        <dbReference type="ARBA" id="ARBA00023075"/>
    </source>
</evidence>
<dbReference type="InterPro" id="IPR001750">
    <property type="entry name" value="ND/Mrp_TM"/>
</dbReference>
<feature type="transmembrane region" description="Helical" evidence="18">
    <location>
        <begin position="91"/>
        <end position="112"/>
    </location>
</feature>
<evidence type="ECO:0000256" key="12">
    <source>
        <dbReference type="ARBA" id="ARBA00022989"/>
    </source>
</evidence>
<feature type="transmembrane region" description="Helical" evidence="18">
    <location>
        <begin position="65"/>
        <end position="85"/>
    </location>
</feature>
<dbReference type="CTD" id="4536"/>
<evidence type="ECO:0000256" key="6">
    <source>
        <dbReference type="ARBA" id="ARBA00022448"/>
    </source>
</evidence>
<evidence type="ECO:0000256" key="3">
    <source>
        <dbReference type="ARBA" id="ARBA00007012"/>
    </source>
</evidence>
<dbReference type="GO" id="GO:0008137">
    <property type="term" value="F:NADH dehydrogenase (ubiquinone) activity"/>
    <property type="evidence" value="ECO:0007669"/>
    <property type="project" value="UniProtKB-EC"/>
</dbReference>
<dbReference type="EMBL" id="MN882556">
    <property type="protein sequence ID" value="QHR84915.1"/>
    <property type="molecule type" value="Genomic_DNA"/>
</dbReference>
<dbReference type="GeneID" id="43958571"/>
<evidence type="ECO:0000313" key="20">
    <source>
        <dbReference type="EMBL" id="QHR84915.1"/>
    </source>
</evidence>
<dbReference type="PRINTS" id="PR01436">
    <property type="entry name" value="NADHDHGNASE2"/>
</dbReference>
<keyword evidence="9 18" id="KW-0999">Mitochondrion inner membrane</keyword>
<comment type="function">
    <text evidence="1">Core subunit of the mitochondrial membrane respiratory chain NADH dehydrogenase (Complex I) that is believed to belong to the minimal assembly required for catalysis. Complex I functions in the transfer of electrons from NADH to the respiratory chain. The immediate electron acceptor for the enzyme is believed to be ubiquinone.</text>
</comment>
<geneLocation type="mitochondrion" evidence="20"/>
<accession>A0A6B9XQA0</accession>
<evidence type="ECO:0000256" key="13">
    <source>
        <dbReference type="ARBA" id="ARBA00023027"/>
    </source>
</evidence>
<keyword evidence="6" id="KW-0813">Transport</keyword>
<evidence type="ECO:0000256" key="16">
    <source>
        <dbReference type="ARBA" id="ARBA00023136"/>
    </source>
</evidence>
<evidence type="ECO:0000256" key="10">
    <source>
        <dbReference type="ARBA" id="ARBA00022967"/>
    </source>
</evidence>
<keyword evidence="15 18" id="KW-0496">Mitochondrion</keyword>
<reference evidence="20" key="1">
    <citation type="submission" date="2019-12" db="EMBL/GenBank/DDBJ databases">
        <title>The complete mitochondrial genome of Asobara japonica (Hymenoptera: Braconidae).</title>
        <authorList>
            <person name="Zhang X."/>
            <person name="Zhu J.C."/>
            <person name="Zhang Q.C."/>
        </authorList>
    </citation>
    <scope>NUCLEOTIDE SEQUENCE</scope>
</reference>
<feature type="transmembrane region" description="Helical" evidence="18">
    <location>
        <begin position="36"/>
        <end position="53"/>
    </location>
</feature>
<feature type="domain" description="NADH:quinone oxidoreductase/Mrp antiporter transmembrane" evidence="19">
    <location>
        <begin position="31"/>
        <end position="276"/>
    </location>
</feature>
<feature type="transmembrane region" description="Helical" evidence="18">
    <location>
        <begin position="181"/>
        <end position="201"/>
    </location>
</feature>
<evidence type="ECO:0000256" key="11">
    <source>
        <dbReference type="ARBA" id="ARBA00022982"/>
    </source>
</evidence>
<dbReference type="GO" id="GO:0006120">
    <property type="term" value="P:mitochondrial electron transport, NADH to ubiquinone"/>
    <property type="evidence" value="ECO:0007669"/>
    <property type="project" value="InterPro"/>
</dbReference>
<keyword evidence="10 18" id="KW-1278">Translocase</keyword>
<keyword evidence="7 18" id="KW-0679">Respiratory chain</keyword>
<dbReference type="PANTHER" id="PTHR46552:SF1">
    <property type="entry name" value="NADH-UBIQUINONE OXIDOREDUCTASE CHAIN 2"/>
    <property type="match status" value="1"/>
</dbReference>
<evidence type="ECO:0000256" key="2">
    <source>
        <dbReference type="ARBA" id="ARBA00004448"/>
    </source>
</evidence>
<comment type="similarity">
    <text evidence="3 18">Belongs to the complex I subunit 2 family.</text>
</comment>
<feature type="transmembrane region" description="Helical" evidence="18">
    <location>
        <begin position="235"/>
        <end position="257"/>
    </location>
</feature>
<evidence type="ECO:0000256" key="18">
    <source>
        <dbReference type="RuleBase" id="RU003403"/>
    </source>
</evidence>
<organism evidence="20">
    <name type="scientific">Asobara japonica</name>
    <dbReference type="NCBI Taxonomy" id="554476"/>
    <lineage>
        <taxon>Eukaryota</taxon>
        <taxon>Metazoa</taxon>
        <taxon>Ecdysozoa</taxon>
        <taxon>Arthropoda</taxon>
        <taxon>Hexapoda</taxon>
        <taxon>Insecta</taxon>
        <taxon>Pterygota</taxon>
        <taxon>Neoptera</taxon>
        <taxon>Endopterygota</taxon>
        <taxon>Hymenoptera</taxon>
        <taxon>Apocrita</taxon>
        <taxon>Ichneumonoidea</taxon>
        <taxon>Braconidae</taxon>
        <taxon>Alysiinae</taxon>
        <taxon>Asobara</taxon>
    </lineage>
</organism>
<evidence type="ECO:0000256" key="5">
    <source>
        <dbReference type="ARBA" id="ARBA00021008"/>
    </source>
</evidence>
<keyword evidence="14 18" id="KW-0830">Ubiquinone</keyword>
<feature type="transmembrane region" description="Helical" evidence="18">
    <location>
        <begin position="12"/>
        <end position="30"/>
    </location>
</feature>
<evidence type="ECO:0000256" key="17">
    <source>
        <dbReference type="ARBA" id="ARBA00049551"/>
    </source>
</evidence>
<comment type="function">
    <text evidence="18">Core subunit of the mitochondrial membrane respiratory chain NADH dehydrogenase (Complex I) which catalyzes electron transfer from NADH through the respiratory chain, using ubiquinone as an electron acceptor. Essential for the catalytic activity and assembly of complex I.</text>
</comment>
<keyword evidence="16 18" id="KW-0472">Membrane</keyword>
<evidence type="ECO:0000256" key="4">
    <source>
        <dbReference type="ARBA" id="ARBA00012944"/>
    </source>
</evidence>
<feature type="transmembrane region" description="Helical" evidence="18">
    <location>
        <begin position="311"/>
        <end position="332"/>
    </location>
</feature>
<dbReference type="Pfam" id="PF00361">
    <property type="entry name" value="Proton_antipo_M"/>
    <property type="match status" value="1"/>
</dbReference>
<evidence type="ECO:0000256" key="9">
    <source>
        <dbReference type="ARBA" id="ARBA00022792"/>
    </source>
</evidence>
<dbReference type="InterPro" id="IPR050175">
    <property type="entry name" value="Complex_I_Subunit_2"/>
</dbReference>